<gene>
    <name evidence="1" type="ORF">PoB_004492100</name>
</gene>
<proteinExistence type="predicted"/>
<comment type="caution">
    <text evidence="1">The sequence shown here is derived from an EMBL/GenBank/DDBJ whole genome shotgun (WGS) entry which is preliminary data.</text>
</comment>
<organism evidence="1 2">
    <name type="scientific">Plakobranchus ocellatus</name>
    <dbReference type="NCBI Taxonomy" id="259542"/>
    <lineage>
        <taxon>Eukaryota</taxon>
        <taxon>Metazoa</taxon>
        <taxon>Spiralia</taxon>
        <taxon>Lophotrochozoa</taxon>
        <taxon>Mollusca</taxon>
        <taxon>Gastropoda</taxon>
        <taxon>Heterobranchia</taxon>
        <taxon>Euthyneura</taxon>
        <taxon>Panpulmonata</taxon>
        <taxon>Sacoglossa</taxon>
        <taxon>Placobranchoidea</taxon>
        <taxon>Plakobranchidae</taxon>
        <taxon>Plakobranchus</taxon>
    </lineage>
</organism>
<evidence type="ECO:0000313" key="2">
    <source>
        <dbReference type="Proteomes" id="UP000735302"/>
    </source>
</evidence>
<dbReference type="Proteomes" id="UP000735302">
    <property type="component" value="Unassembled WGS sequence"/>
</dbReference>
<name>A0AAV4B4X5_9GAST</name>
<dbReference type="EMBL" id="BLXT01004955">
    <property type="protein sequence ID" value="GFO18416.1"/>
    <property type="molecule type" value="Genomic_DNA"/>
</dbReference>
<keyword evidence="2" id="KW-1185">Reference proteome</keyword>
<sequence length="93" mass="10297">MMARSTRRKYNRKLKVTSFRECSSPVPVWVSGRQTHITCALYGGTAPAMFGRETESRKRGGNTSDLIRLCGVLGGVIWKKASEIARPHEGDSV</sequence>
<dbReference type="AlphaFoldDB" id="A0AAV4B4X5"/>
<protein>
    <submittedName>
        <fullName evidence="1">Uncharacterized protein</fullName>
    </submittedName>
</protein>
<accession>A0AAV4B4X5</accession>
<reference evidence="1 2" key="1">
    <citation type="journal article" date="2021" name="Elife">
        <title>Chloroplast acquisition without the gene transfer in kleptoplastic sea slugs, Plakobranchus ocellatus.</title>
        <authorList>
            <person name="Maeda T."/>
            <person name="Takahashi S."/>
            <person name="Yoshida T."/>
            <person name="Shimamura S."/>
            <person name="Takaki Y."/>
            <person name="Nagai Y."/>
            <person name="Toyoda A."/>
            <person name="Suzuki Y."/>
            <person name="Arimoto A."/>
            <person name="Ishii H."/>
            <person name="Satoh N."/>
            <person name="Nishiyama T."/>
            <person name="Hasebe M."/>
            <person name="Maruyama T."/>
            <person name="Minagawa J."/>
            <person name="Obokata J."/>
            <person name="Shigenobu S."/>
        </authorList>
    </citation>
    <scope>NUCLEOTIDE SEQUENCE [LARGE SCALE GENOMIC DNA]</scope>
</reference>
<evidence type="ECO:0000313" key="1">
    <source>
        <dbReference type="EMBL" id="GFO18416.1"/>
    </source>
</evidence>